<dbReference type="RefSeq" id="WP_198829197.1">
    <property type="nucleotide sequence ID" value="NZ_CP066308.1"/>
</dbReference>
<dbReference type="InterPro" id="IPR036491">
    <property type="entry name" value="YugN-like_sf"/>
</dbReference>
<evidence type="ECO:0008006" key="5">
    <source>
        <dbReference type="Google" id="ProtNLM"/>
    </source>
</evidence>
<evidence type="ECO:0000313" key="1">
    <source>
        <dbReference type="EMBL" id="QQE75676.1"/>
    </source>
</evidence>
<reference evidence="2" key="2">
    <citation type="submission" date="2021-04" db="EMBL/GenBank/DDBJ databases">
        <title>Brevibacillus composti FJAT-54423, complete genome.</title>
        <authorList>
            <person name="Tang R."/>
        </authorList>
    </citation>
    <scope>NUCLEOTIDE SEQUENCE</scope>
    <source>
        <strain evidence="2">FJAT-54424</strain>
    </source>
</reference>
<dbReference type="Proteomes" id="UP000595847">
    <property type="component" value="Chromosome"/>
</dbReference>
<dbReference type="Proteomes" id="UP000677234">
    <property type="component" value="Chromosome"/>
</dbReference>
<dbReference type="Gene3D" id="3.30.310.100">
    <property type="entry name" value="YugN-like"/>
    <property type="match status" value="1"/>
</dbReference>
<keyword evidence="4" id="KW-1185">Reference proteome</keyword>
<protein>
    <recommendedName>
        <fullName evidence="5">YugN-like family protein</fullName>
    </recommendedName>
</protein>
<dbReference type="EMBL" id="CP073708">
    <property type="protein sequence ID" value="QUO42702.1"/>
    <property type="molecule type" value="Genomic_DNA"/>
</dbReference>
<dbReference type="EMBL" id="CP066308">
    <property type="protein sequence ID" value="QQE75676.1"/>
    <property type="molecule type" value="Genomic_DNA"/>
</dbReference>
<dbReference type="SUPFAM" id="SSF160755">
    <property type="entry name" value="YugN-like"/>
    <property type="match status" value="1"/>
</dbReference>
<gene>
    <name evidence="1" type="ORF">JD108_07285</name>
    <name evidence="2" type="ORF">KDJ56_06965</name>
</gene>
<reference evidence="1 3" key="1">
    <citation type="submission" date="2020-12" db="EMBL/GenBank/DDBJ databases">
        <title>strain FJAT-54423T represents a novel species of the genus Brevibacillus.</title>
        <authorList>
            <person name="Tang R."/>
        </authorList>
    </citation>
    <scope>NUCLEOTIDE SEQUENCE [LARGE SCALE GENOMIC DNA]</scope>
    <source>
        <strain evidence="1 3">FJAT-54423</strain>
    </source>
</reference>
<dbReference type="KEGG" id="bcop:JD108_07285"/>
<accession>A0A7T5JQ21</accession>
<proteinExistence type="predicted"/>
<dbReference type="AlphaFoldDB" id="A0A7T5JQ21"/>
<sequence>MRLKSKNLTGVVQPLAYVDKMLRQQGFSPSGGDTPSYHLVIYDSATSSSYFLRIPATITGKPTDTGELTVRLGRPYLEAKMYLHTPGEEFLAIPKEIREAAEHKLAEIGDYLSRPTSAKGSFPHSH</sequence>
<evidence type="ECO:0000313" key="3">
    <source>
        <dbReference type="Proteomes" id="UP000595847"/>
    </source>
</evidence>
<evidence type="ECO:0000313" key="4">
    <source>
        <dbReference type="Proteomes" id="UP000677234"/>
    </source>
</evidence>
<evidence type="ECO:0000313" key="2">
    <source>
        <dbReference type="EMBL" id="QUO42702.1"/>
    </source>
</evidence>
<name>A0A7T5JQ21_9BACL</name>
<organism evidence="1 3">
    <name type="scientific">Brevibacillus composti</name>
    <dbReference type="NCBI Taxonomy" id="2796470"/>
    <lineage>
        <taxon>Bacteria</taxon>
        <taxon>Bacillati</taxon>
        <taxon>Bacillota</taxon>
        <taxon>Bacilli</taxon>
        <taxon>Bacillales</taxon>
        <taxon>Paenibacillaceae</taxon>
        <taxon>Brevibacillus</taxon>
    </lineage>
</organism>